<feature type="transmembrane region" description="Helical" evidence="1">
    <location>
        <begin position="131"/>
        <end position="150"/>
    </location>
</feature>
<keyword evidence="1" id="KW-0472">Membrane</keyword>
<evidence type="ECO:0000313" key="3">
    <source>
        <dbReference type="Proteomes" id="UP000730618"/>
    </source>
</evidence>
<feature type="transmembrane region" description="Helical" evidence="1">
    <location>
        <begin position="162"/>
        <end position="180"/>
    </location>
</feature>
<evidence type="ECO:0008006" key="4">
    <source>
        <dbReference type="Google" id="ProtNLM"/>
    </source>
</evidence>
<accession>A0ABN7TJ99</accession>
<keyword evidence="3" id="KW-1185">Reference proteome</keyword>
<feature type="transmembrane region" description="Helical" evidence="1">
    <location>
        <begin position="207"/>
        <end position="227"/>
    </location>
</feature>
<dbReference type="Pfam" id="PF14808">
    <property type="entry name" value="TMEM164"/>
    <property type="match status" value="1"/>
</dbReference>
<dbReference type="EMBL" id="CAJVCE010000005">
    <property type="protein sequence ID" value="CAG7637041.1"/>
    <property type="molecule type" value="Genomic_DNA"/>
</dbReference>
<dbReference type="Proteomes" id="UP000730618">
    <property type="component" value="Unassembled WGS sequence"/>
</dbReference>
<reference evidence="2 3" key="1">
    <citation type="submission" date="2021-06" db="EMBL/GenBank/DDBJ databases">
        <authorList>
            <person name="Criscuolo A."/>
        </authorList>
    </citation>
    <scope>NUCLEOTIDE SEQUENCE [LARGE SCALE GENOMIC DNA]</scope>
    <source>
        <strain evidence="3">CIP 111802</strain>
    </source>
</reference>
<feature type="transmembrane region" description="Helical" evidence="1">
    <location>
        <begin position="18"/>
        <end position="35"/>
    </location>
</feature>
<comment type="caution">
    <text evidence="2">The sequence shown here is derived from an EMBL/GenBank/DDBJ whole genome shotgun (WGS) entry which is preliminary data.</text>
</comment>
<dbReference type="RefSeq" id="WP_218098637.1">
    <property type="nucleotide sequence ID" value="NZ_CAJVCE010000005.1"/>
</dbReference>
<organism evidence="2 3">
    <name type="scientific">Paenibacillus allorhizosphaerae</name>
    <dbReference type="NCBI Taxonomy" id="2849866"/>
    <lineage>
        <taxon>Bacteria</taxon>
        <taxon>Bacillati</taxon>
        <taxon>Bacillota</taxon>
        <taxon>Bacilli</taxon>
        <taxon>Bacillales</taxon>
        <taxon>Paenibacillaceae</taxon>
        <taxon>Paenibacillus</taxon>
    </lineage>
</organism>
<feature type="transmembrane region" description="Helical" evidence="1">
    <location>
        <begin position="105"/>
        <end position="125"/>
    </location>
</feature>
<keyword evidence="1" id="KW-0812">Transmembrane</keyword>
<evidence type="ECO:0000256" key="1">
    <source>
        <dbReference type="SAM" id="Phobius"/>
    </source>
</evidence>
<feature type="transmembrane region" description="Helical" evidence="1">
    <location>
        <begin position="47"/>
        <end position="67"/>
    </location>
</feature>
<name>A0ABN7TJ99_9BACL</name>
<feature type="transmembrane region" description="Helical" evidence="1">
    <location>
        <begin position="79"/>
        <end position="98"/>
    </location>
</feature>
<evidence type="ECO:0000313" key="2">
    <source>
        <dbReference type="EMBL" id="CAG7637041.1"/>
    </source>
</evidence>
<dbReference type="InterPro" id="IPR011737">
    <property type="entry name" value="CHP02206_TP0381"/>
</dbReference>
<keyword evidence="1" id="KW-1133">Transmembrane helix</keyword>
<gene>
    <name evidence="2" type="ORF">PAECIP111802_02315</name>
</gene>
<dbReference type="NCBIfam" id="TIGR02206">
    <property type="entry name" value="intg_mem_TP0381"/>
    <property type="match status" value="1"/>
</dbReference>
<sequence length="236" mass="27455">MDWFSETGYPFMMFTPQHIIPLAGIALLILLLYLYRRPLQRDVSVRTIRIALSFILIVFEALLYGWYFYYARFSLEESLPLQLCSISYILTIIVLLFPSYRLYEFLYFAGIGGALQALLTPAAILSGFPHFTYFYFFVGHGAIVWVALYMTWVHGYRPTWRSIWRVLLILNVLLAVIVPINRLTGGNYLFVAEKPPGQSLLDYLGPWPWYLLSLEAVAAVIFVLLYLPFVRRKREP</sequence>
<proteinExistence type="predicted"/>
<protein>
    <recommendedName>
        <fullName evidence="4">TIGR02206 family membrane protein</fullName>
    </recommendedName>
</protein>